<dbReference type="AlphaFoldDB" id="A0A8B8B2C8"/>
<organism evidence="2 3">
    <name type="scientific">Crassostrea virginica</name>
    <name type="common">Eastern oyster</name>
    <dbReference type="NCBI Taxonomy" id="6565"/>
    <lineage>
        <taxon>Eukaryota</taxon>
        <taxon>Metazoa</taxon>
        <taxon>Spiralia</taxon>
        <taxon>Lophotrochozoa</taxon>
        <taxon>Mollusca</taxon>
        <taxon>Bivalvia</taxon>
        <taxon>Autobranchia</taxon>
        <taxon>Pteriomorphia</taxon>
        <taxon>Ostreida</taxon>
        <taxon>Ostreoidea</taxon>
        <taxon>Ostreidae</taxon>
        <taxon>Crassostrea</taxon>
    </lineage>
</organism>
<dbReference type="PANTHER" id="PTHR10656:SF69">
    <property type="entry name" value="MAB-21-LIKE HHH_H2TH-LIKE DOMAIN-CONTAINING PROTEIN"/>
    <property type="match status" value="1"/>
</dbReference>
<gene>
    <name evidence="3" type="primary">LOC111106703</name>
</gene>
<accession>A0A8B8B2C8</accession>
<evidence type="ECO:0000313" key="3">
    <source>
        <dbReference type="RefSeq" id="XP_022297193.1"/>
    </source>
</evidence>
<proteinExistence type="predicted"/>
<dbReference type="InterPro" id="IPR046906">
    <property type="entry name" value="Mab-21_HhH/H2TH-like"/>
</dbReference>
<name>A0A8B8B2C8_CRAVI</name>
<dbReference type="RefSeq" id="XP_022297193.1">
    <property type="nucleotide sequence ID" value="XM_022441485.1"/>
</dbReference>
<dbReference type="Proteomes" id="UP000694844">
    <property type="component" value="Chromosome 8"/>
</dbReference>
<dbReference type="KEGG" id="cvn:111106703"/>
<sequence>MSSVNNSQLIEKEKQRNSLDFFGTKKANSENKCEESSVFTNCLTGNPTVENNLNASKSEDLQNTQNTPWFDGGKDANKATEEPAFSRSAYKPCNETDYFDSEDEYWESLKRKQIHIRFCHHCQGYHPLKDVRGKIPAMCSTEVYSPSITPAAEKFALDNNFEIRDVYGDDEDSLFCAVADQFMINGCPGHTEISLREATVMHLIEKYTKGGVQTSSSERTNKISSDWKWNDQIILQTLAEVFQMRISVFNVVNNVITRTGFKATQDNTLSSTFSIFLGMIGEVHYFSLRPLIWMAELPYKAQIYRMLVTCPDKKVEERISLLDDKLVKMSKGHLRQSSLNEAAEYVSRYLFLNENEKRLETSPPSRIKPIFKSYTRGVLQFEETKDSKRTLIEDQMHIDNVSGIPIYHLTFIMNSILPLEMFRYLMFAMGPIFTIREINFHYLGSIASNTNGEFQDVTFIQKIKREEISRSAKIVILKSGLEAIHIRELVNRDGRQNKILVDCSKSMPGYCRLRLLSKSATEKDGNFISIDSHLFLKPFKIPEDLELHEFLKESAHGEIQCMGVRCPSFPFPHRWTDTSGRNTFPSKTLIDSILRIGCTLIPKSHPNSDFPDIEWKFNFSMAEFLIFESFSTEQMHGFHVLNLLIQSFTHYIPFKESHMRNIFLISWEEIPSTSWKTNFSGCVLYVLDALLSCLKAKFLPNYFMPSSNLINYFREDDINNLITNVEFVRQFPAYAIQIVAEKKGFTHAPNLIKSVLLDVDAFIASPISQKTFENLFLPLTIATVKILARMGFYQVSYSMLKRSFEQSMLIPQEGPRRTSVSFINFFNKAVLAMKQASSRFILSEMLDQRTGSNLLDDFKAPVLSLQDCLEWTVDYRLNWIEVPPEICGDLVAISSFLYEHSIQEYWRRNKILAELTITLAIRCIKEMLKHASKVVKKDDSWPGLNADVKIATTRSKLFEYYKHMYLVSMLDFLVQPLIDYMNDIETLCEGFPERTGIVSDMFAYVKMPDKSEQYAKMFAAHIFGWDSDSMNGSTVTASTLEH</sequence>
<evidence type="ECO:0000313" key="2">
    <source>
        <dbReference type="Proteomes" id="UP000694844"/>
    </source>
</evidence>
<dbReference type="Gene3D" id="3.90.70.80">
    <property type="match status" value="1"/>
</dbReference>
<reference evidence="3" key="1">
    <citation type="submission" date="2025-08" db="UniProtKB">
        <authorList>
            <consortium name="RefSeq"/>
        </authorList>
    </citation>
    <scope>IDENTIFICATION</scope>
    <source>
        <tissue evidence="3">Whole sample</tissue>
    </source>
</reference>
<dbReference type="GeneID" id="111106703"/>
<feature type="domain" description="Mab-21-like HhH/H2TH-like" evidence="1">
    <location>
        <begin position="653"/>
        <end position="726"/>
    </location>
</feature>
<dbReference type="Pfam" id="PF20266">
    <property type="entry name" value="Mab-21_C"/>
    <property type="match status" value="1"/>
</dbReference>
<dbReference type="CDD" id="cd22758">
    <property type="entry name" value="OTU_232R-like"/>
    <property type="match status" value="1"/>
</dbReference>
<protein>
    <submittedName>
        <fullName evidence="3">Uncharacterized protein LOC111106703</fullName>
    </submittedName>
</protein>
<dbReference type="InterPro" id="IPR024810">
    <property type="entry name" value="MAB21L/cGLR"/>
</dbReference>
<evidence type="ECO:0000259" key="1">
    <source>
        <dbReference type="Pfam" id="PF20266"/>
    </source>
</evidence>
<dbReference type="Gene3D" id="1.10.1410.40">
    <property type="match status" value="1"/>
</dbReference>
<dbReference type="SMART" id="SM01265">
    <property type="entry name" value="Mab-21"/>
    <property type="match status" value="1"/>
</dbReference>
<dbReference type="PANTHER" id="PTHR10656">
    <property type="entry name" value="CELL FATE DETERMINING PROTEIN MAB21-RELATED"/>
    <property type="match status" value="1"/>
</dbReference>
<keyword evidence="2" id="KW-1185">Reference proteome</keyword>